<evidence type="ECO:0000256" key="3">
    <source>
        <dbReference type="ARBA" id="ARBA00022729"/>
    </source>
</evidence>
<protein>
    <recommendedName>
        <fullName evidence="4">Phosphate-binding protein</fullName>
    </recommendedName>
</protein>
<dbReference type="PROSITE" id="PS51257">
    <property type="entry name" value="PROKAR_LIPOPROTEIN"/>
    <property type="match status" value="1"/>
</dbReference>
<evidence type="ECO:0000256" key="2">
    <source>
        <dbReference type="ARBA" id="ARBA00022448"/>
    </source>
</evidence>
<comment type="function">
    <text evidence="4">Involved in the system for phosphate transport across the cytoplasmic membrane.</text>
</comment>
<dbReference type="Proteomes" id="UP000280307">
    <property type="component" value="Unassembled WGS sequence"/>
</dbReference>
<dbReference type="GO" id="GO:0042301">
    <property type="term" value="F:phosphate ion binding"/>
    <property type="evidence" value="ECO:0007669"/>
    <property type="project" value="UniProtKB-UniRule"/>
</dbReference>
<evidence type="ECO:0000256" key="1">
    <source>
        <dbReference type="ARBA" id="ARBA00008725"/>
    </source>
</evidence>
<comment type="similarity">
    <text evidence="1 4">Belongs to the PstS family.</text>
</comment>
<dbReference type="CDD" id="cd13654">
    <property type="entry name" value="PBP2_phosphate_like_2"/>
    <property type="match status" value="1"/>
</dbReference>
<dbReference type="AlphaFoldDB" id="A0A426TVL2"/>
<sequence length="368" mass="39074">MLVNQPRLSLLLFLLLTLLLIACGAPPAAAPPPNTPAAPPTATRTVATMLPTSAATLDLAGEVRVDGSSTVFPITEQATRRFHEIAPQVDVSLGVSGTGGGFARFCGGETDISGASRPIKESEGELCTANDIAFIELPVAYDGISVVVSADNDWVECMTVAELGQMWAPEAEGVIMNWQQVRSTWPDRPLLLRGPGPDSGTYDYFTAATVGEEGVSRNDFVGSEDDYLIAQDVIDDPGALGFFGYAYLVEYGELLRGVAIDNGAGCVVPSVETIADGSYQPLSRPIFVYVRTDALERPAVAAFVQHYIDYAPELATEARYVPLSPGVYDLVASRLERRITGSAFAGGAELGVSMEQLLTLESDDSADK</sequence>
<dbReference type="PANTHER" id="PTHR30570:SF1">
    <property type="entry name" value="PHOSPHATE-BINDING PROTEIN PSTS"/>
    <property type="match status" value="1"/>
</dbReference>
<dbReference type="InterPro" id="IPR011862">
    <property type="entry name" value="Phos-bd"/>
</dbReference>
<dbReference type="Gene3D" id="3.40.190.10">
    <property type="entry name" value="Periplasmic binding protein-like II"/>
    <property type="match status" value="2"/>
</dbReference>
<dbReference type="InterPro" id="IPR024370">
    <property type="entry name" value="PBP_domain"/>
</dbReference>
<keyword evidence="4" id="KW-0592">Phosphate transport</keyword>
<gene>
    <name evidence="6" type="ORF">EI684_15405</name>
</gene>
<keyword evidence="3 4" id="KW-0732">Signal</keyword>
<dbReference type="NCBIfam" id="TIGR02136">
    <property type="entry name" value="ptsS_2"/>
    <property type="match status" value="1"/>
</dbReference>
<proteinExistence type="inferred from homology"/>
<dbReference type="EMBL" id="RSAS01000618">
    <property type="protein sequence ID" value="RRR69541.1"/>
    <property type="molecule type" value="Genomic_DNA"/>
</dbReference>
<evidence type="ECO:0000259" key="5">
    <source>
        <dbReference type="Pfam" id="PF12849"/>
    </source>
</evidence>
<reference evidence="6 7" key="1">
    <citation type="submission" date="2018-12" db="EMBL/GenBank/DDBJ databases">
        <title>Genome Sequence of Candidatus Viridilinea halotolerans isolated from saline sulfide-rich spring.</title>
        <authorList>
            <person name="Grouzdev D.S."/>
            <person name="Burganskaya E.I."/>
            <person name="Krutkina M.S."/>
            <person name="Sukhacheva M.V."/>
            <person name="Gorlenko V.M."/>
        </authorList>
    </citation>
    <scope>NUCLEOTIDE SEQUENCE [LARGE SCALE GENOMIC DNA]</scope>
    <source>
        <strain evidence="6">Chok-6</strain>
    </source>
</reference>
<dbReference type="InterPro" id="IPR050811">
    <property type="entry name" value="Phosphate_ABC_transporter"/>
</dbReference>
<evidence type="ECO:0000313" key="7">
    <source>
        <dbReference type="Proteomes" id="UP000280307"/>
    </source>
</evidence>
<name>A0A426TVL2_9CHLR</name>
<dbReference type="PANTHER" id="PTHR30570">
    <property type="entry name" value="PERIPLASMIC PHOSPHATE BINDING COMPONENT OF PHOSPHATE ABC TRANSPORTER"/>
    <property type="match status" value="1"/>
</dbReference>
<dbReference type="SUPFAM" id="SSF53850">
    <property type="entry name" value="Periplasmic binding protein-like II"/>
    <property type="match status" value="1"/>
</dbReference>
<keyword evidence="2 4" id="KW-0813">Transport</keyword>
<accession>A0A426TVL2</accession>
<dbReference type="GO" id="GO:0006817">
    <property type="term" value="P:phosphate ion transport"/>
    <property type="evidence" value="ECO:0007669"/>
    <property type="project" value="UniProtKB-UniRule"/>
</dbReference>
<feature type="signal peptide" evidence="4">
    <location>
        <begin position="1"/>
        <end position="30"/>
    </location>
</feature>
<feature type="domain" description="PBP" evidence="5">
    <location>
        <begin position="56"/>
        <end position="305"/>
    </location>
</feature>
<dbReference type="Pfam" id="PF12849">
    <property type="entry name" value="PBP_like_2"/>
    <property type="match status" value="1"/>
</dbReference>
<evidence type="ECO:0000313" key="6">
    <source>
        <dbReference type="EMBL" id="RRR69541.1"/>
    </source>
</evidence>
<comment type="caution">
    <text evidence="6">The sequence shown here is derived from an EMBL/GenBank/DDBJ whole genome shotgun (WGS) entry which is preliminary data.</text>
</comment>
<evidence type="ECO:0000256" key="4">
    <source>
        <dbReference type="RuleBase" id="RU367119"/>
    </source>
</evidence>
<organism evidence="6 7">
    <name type="scientific">Candidatus Viridilinea halotolerans</name>
    <dbReference type="NCBI Taxonomy" id="2491704"/>
    <lineage>
        <taxon>Bacteria</taxon>
        <taxon>Bacillati</taxon>
        <taxon>Chloroflexota</taxon>
        <taxon>Chloroflexia</taxon>
        <taxon>Chloroflexales</taxon>
        <taxon>Chloroflexineae</taxon>
        <taxon>Oscillochloridaceae</taxon>
        <taxon>Candidatus Viridilinea</taxon>
    </lineage>
</organism>
<feature type="chain" id="PRO_5027160621" description="Phosphate-binding protein" evidence="4">
    <location>
        <begin position="31"/>
        <end position="368"/>
    </location>
</feature>